<organism evidence="2 3">
    <name type="scientific">Riccia fluitans</name>
    <dbReference type="NCBI Taxonomy" id="41844"/>
    <lineage>
        <taxon>Eukaryota</taxon>
        <taxon>Viridiplantae</taxon>
        <taxon>Streptophyta</taxon>
        <taxon>Embryophyta</taxon>
        <taxon>Marchantiophyta</taxon>
        <taxon>Marchantiopsida</taxon>
        <taxon>Marchantiidae</taxon>
        <taxon>Marchantiales</taxon>
        <taxon>Ricciaceae</taxon>
        <taxon>Riccia</taxon>
    </lineage>
</organism>
<dbReference type="AlphaFoldDB" id="A0ABD1ZCS8"/>
<accession>A0ABD1ZCS8</accession>
<dbReference type="Proteomes" id="UP001605036">
    <property type="component" value="Unassembled WGS sequence"/>
</dbReference>
<reference evidence="2 3" key="1">
    <citation type="submission" date="2024-09" db="EMBL/GenBank/DDBJ databases">
        <title>Chromosome-scale assembly of Riccia fluitans.</title>
        <authorList>
            <person name="Paukszto L."/>
            <person name="Sawicki J."/>
            <person name="Karawczyk K."/>
            <person name="Piernik-Szablinska J."/>
            <person name="Szczecinska M."/>
            <person name="Mazdziarz M."/>
        </authorList>
    </citation>
    <scope>NUCLEOTIDE SEQUENCE [LARGE SCALE GENOMIC DNA]</scope>
    <source>
        <strain evidence="2">Rf_01</strain>
        <tissue evidence="2">Aerial parts of the thallus</tissue>
    </source>
</reference>
<comment type="caution">
    <text evidence="2">The sequence shown here is derived from an EMBL/GenBank/DDBJ whole genome shotgun (WGS) entry which is preliminary data.</text>
</comment>
<evidence type="ECO:0000313" key="3">
    <source>
        <dbReference type="Proteomes" id="UP001605036"/>
    </source>
</evidence>
<proteinExistence type="predicted"/>
<keyword evidence="3" id="KW-1185">Reference proteome</keyword>
<dbReference type="EMBL" id="JBHFFA010000001">
    <property type="protein sequence ID" value="KAL2649246.1"/>
    <property type="molecule type" value="Genomic_DNA"/>
</dbReference>
<gene>
    <name evidence="2" type="ORF">R1flu_017374</name>
</gene>
<feature type="region of interest" description="Disordered" evidence="1">
    <location>
        <begin position="1"/>
        <end position="21"/>
    </location>
</feature>
<sequence length="109" mass="12453">MATVMTDVEYSPVRTTSNERNDRILATSSLLKQRKSDRRSALSATILHERQISATWRHPIKAPLDVSMKCSTHEPNKPQTETKRNLEPPHAQMMNCEMNNLCAMRSCVE</sequence>
<protein>
    <submittedName>
        <fullName evidence="2">Uncharacterized protein</fullName>
    </submittedName>
</protein>
<name>A0ABD1ZCS8_9MARC</name>
<evidence type="ECO:0000256" key="1">
    <source>
        <dbReference type="SAM" id="MobiDB-lite"/>
    </source>
</evidence>
<evidence type="ECO:0000313" key="2">
    <source>
        <dbReference type="EMBL" id="KAL2649246.1"/>
    </source>
</evidence>